<proteinExistence type="predicted"/>
<evidence type="ECO:0000256" key="1">
    <source>
        <dbReference type="SAM" id="MobiDB-lite"/>
    </source>
</evidence>
<feature type="region of interest" description="Disordered" evidence="1">
    <location>
        <begin position="16"/>
        <end position="56"/>
    </location>
</feature>
<dbReference type="EMBL" id="JAZHXI010000001">
    <property type="protein sequence ID" value="KAL2076180.1"/>
    <property type="molecule type" value="Genomic_DNA"/>
</dbReference>
<comment type="caution">
    <text evidence="2">The sequence shown here is derived from an EMBL/GenBank/DDBJ whole genome shotgun (WGS) entry which is preliminary data.</text>
</comment>
<sequence>MLQLVWCGRTDQKTTSLTWPGQAKRKETKREGRHCGGGTQHTHTHTQPEARPGVGQIPISRKAHPIHPVCQSSPVQPSPSIIHRRLFTTKRSKAKCELCCAVLPYPVVACKAKQSKWRKGREGCGCGWMEDSVR</sequence>
<evidence type="ECO:0000313" key="2">
    <source>
        <dbReference type="EMBL" id="KAL2076180.1"/>
    </source>
</evidence>
<protein>
    <submittedName>
        <fullName evidence="2">Uncharacterized protein</fullName>
    </submittedName>
</protein>
<name>A0ABR4D1Z0_9HELO</name>
<gene>
    <name evidence="2" type="ORF">VTL71DRAFT_1123</name>
</gene>
<keyword evidence="3" id="KW-1185">Reference proteome</keyword>
<organism evidence="2 3">
    <name type="scientific">Oculimacula yallundae</name>
    <dbReference type="NCBI Taxonomy" id="86028"/>
    <lineage>
        <taxon>Eukaryota</taxon>
        <taxon>Fungi</taxon>
        <taxon>Dikarya</taxon>
        <taxon>Ascomycota</taxon>
        <taxon>Pezizomycotina</taxon>
        <taxon>Leotiomycetes</taxon>
        <taxon>Helotiales</taxon>
        <taxon>Ploettnerulaceae</taxon>
        <taxon>Oculimacula</taxon>
    </lineage>
</organism>
<feature type="compositionally biased region" description="Basic and acidic residues" evidence="1">
    <location>
        <begin position="24"/>
        <end position="34"/>
    </location>
</feature>
<reference evidence="2 3" key="1">
    <citation type="journal article" date="2024" name="Commun. Biol.">
        <title>Comparative genomic analysis of thermophilic fungi reveals convergent evolutionary adaptations and gene losses.</title>
        <authorList>
            <person name="Steindorff A.S."/>
            <person name="Aguilar-Pontes M.V."/>
            <person name="Robinson A.J."/>
            <person name="Andreopoulos B."/>
            <person name="LaButti K."/>
            <person name="Kuo A."/>
            <person name="Mondo S."/>
            <person name="Riley R."/>
            <person name="Otillar R."/>
            <person name="Haridas S."/>
            <person name="Lipzen A."/>
            <person name="Grimwood J."/>
            <person name="Schmutz J."/>
            <person name="Clum A."/>
            <person name="Reid I.D."/>
            <person name="Moisan M.C."/>
            <person name="Butler G."/>
            <person name="Nguyen T.T.M."/>
            <person name="Dewar K."/>
            <person name="Conant G."/>
            <person name="Drula E."/>
            <person name="Henrissat B."/>
            <person name="Hansel C."/>
            <person name="Singer S."/>
            <person name="Hutchinson M.I."/>
            <person name="de Vries R.P."/>
            <person name="Natvig D.O."/>
            <person name="Powell A.J."/>
            <person name="Tsang A."/>
            <person name="Grigoriev I.V."/>
        </authorList>
    </citation>
    <scope>NUCLEOTIDE SEQUENCE [LARGE SCALE GENOMIC DNA]</scope>
    <source>
        <strain evidence="2 3">CBS 494.80</strain>
    </source>
</reference>
<dbReference type="Proteomes" id="UP001595075">
    <property type="component" value="Unassembled WGS sequence"/>
</dbReference>
<evidence type="ECO:0000313" key="3">
    <source>
        <dbReference type="Proteomes" id="UP001595075"/>
    </source>
</evidence>
<accession>A0ABR4D1Z0</accession>